<dbReference type="InterPro" id="IPR035437">
    <property type="entry name" value="SNase_OB-fold_sf"/>
</dbReference>
<comment type="caution">
    <text evidence="6">The sequence shown here is derived from an EMBL/GenBank/DDBJ whole genome shotgun (WGS) entry which is preliminary data.</text>
</comment>
<dbReference type="PROSITE" id="PS01284">
    <property type="entry name" value="TNASE_2"/>
    <property type="match status" value="1"/>
</dbReference>
<dbReference type="GO" id="GO:0016787">
    <property type="term" value="F:hydrolase activity"/>
    <property type="evidence" value="ECO:0007669"/>
    <property type="project" value="UniProtKB-KW"/>
</dbReference>
<proteinExistence type="predicted"/>
<feature type="domain" description="TNase-like" evidence="5">
    <location>
        <begin position="38"/>
        <end position="169"/>
    </location>
</feature>
<keyword evidence="4" id="KW-0732">Signal</keyword>
<dbReference type="PROSITE" id="PS50830">
    <property type="entry name" value="TNASE_3"/>
    <property type="match status" value="1"/>
</dbReference>
<evidence type="ECO:0000259" key="5">
    <source>
        <dbReference type="PROSITE" id="PS50830"/>
    </source>
</evidence>
<dbReference type="Proteomes" id="UP000216101">
    <property type="component" value="Unassembled WGS sequence"/>
</dbReference>
<dbReference type="PANTHER" id="PTHR12302">
    <property type="entry name" value="EBNA2 BINDING PROTEIN P100"/>
    <property type="match status" value="1"/>
</dbReference>
<dbReference type="PROSITE" id="PS51257">
    <property type="entry name" value="PROKAR_LIPOPROTEIN"/>
    <property type="match status" value="1"/>
</dbReference>
<protein>
    <submittedName>
        <fullName evidence="6">Nuclease</fullName>
    </submittedName>
</protein>
<evidence type="ECO:0000256" key="2">
    <source>
        <dbReference type="ARBA" id="ARBA00022759"/>
    </source>
</evidence>
<evidence type="ECO:0000256" key="3">
    <source>
        <dbReference type="ARBA" id="ARBA00022801"/>
    </source>
</evidence>
<evidence type="ECO:0000313" key="6">
    <source>
        <dbReference type="EMBL" id="OZY87027.1"/>
    </source>
</evidence>
<accession>A0A266QAU7</accession>
<dbReference type="EMBL" id="NHNI01000001">
    <property type="protein sequence ID" value="OZY87027.1"/>
    <property type="molecule type" value="Genomic_DNA"/>
</dbReference>
<dbReference type="GO" id="GO:0004519">
    <property type="term" value="F:endonuclease activity"/>
    <property type="evidence" value="ECO:0007669"/>
    <property type="project" value="UniProtKB-KW"/>
</dbReference>
<dbReference type="SUPFAM" id="SSF50199">
    <property type="entry name" value="Staphylococcal nuclease"/>
    <property type="match status" value="1"/>
</dbReference>
<reference evidence="7" key="1">
    <citation type="submission" date="2017-05" db="EMBL/GenBank/DDBJ databases">
        <authorList>
            <person name="Barney B.M."/>
        </authorList>
    </citation>
    <scope>NUCLEOTIDE SEQUENCE [LARGE SCALE GENOMIC DNA]</scope>
    <source>
        <strain evidence="7">PSBB022</strain>
    </source>
</reference>
<feature type="chain" id="PRO_5013238401" evidence="4">
    <location>
        <begin position="33"/>
        <end position="277"/>
    </location>
</feature>
<dbReference type="AlphaFoldDB" id="A0A266QAU7"/>
<keyword evidence="2" id="KW-0255">Endonuclease</keyword>
<evidence type="ECO:0000256" key="1">
    <source>
        <dbReference type="ARBA" id="ARBA00022722"/>
    </source>
</evidence>
<dbReference type="InterPro" id="IPR016071">
    <property type="entry name" value="Staphylococal_nuclease_OB-fold"/>
</dbReference>
<dbReference type="Pfam" id="PF00565">
    <property type="entry name" value="SNase"/>
    <property type="match status" value="1"/>
</dbReference>
<evidence type="ECO:0000256" key="4">
    <source>
        <dbReference type="SAM" id="SignalP"/>
    </source>
</evidence>
<dbReference type="SMART" id="SM00318">
    <property type="entry name" value="SNc"/>
    <property type="match status" value="1"/>
</dbReference>
<organism evidence="6 7">
    <name type="scientific">Cellvibrio mixtus</name>
    <dbReference type="NCBI Taxonomy" id="39650"/>
    <lineage>
        <taxon>Bacteria</taxon>
        <taxon>Pseudomonadati</taxon>
        <taxon>Pseudomonadota</taxon>
        <taxon>Gammaproteobacteria</taxon>
        <taxon>Cellvibrionales</taxon>
        <taxon>Cellvibrionaceae</taxon>
        <taxon>Cellvibrio</taxon>
    </lineage>
</organism>
<dbReference type="Gene3D" id="2.40.50.90">
    <property type="match status" value="1"/>
</dbReference>
<gene>
    <name evidence="6" type="ORF">CBP51_08585</name>
</gene>
<keyword evidence="3" id="KW-0378">Hydrolase</keyword>
<dbReference type="InterPro" id="IPR002071">
    <property type="entry name" value="Thermonucl_AS"/>
</dbReference>
<evidence type="ECO:0000313" key="7">
    <source>
        <dbReference type="Proteomes" id="UP000216101"/>
    </source>
</evidence>
<dbReference type="GO" id="GO:0003676">
    <property type="term" value="F:nucleic acid binding"/>
    <property type="evidence" value="ECO:0007669"/>
    <property type="project" value="InterPro"/>
</dbReference>
<dbReference type="PANTHER" id="PTHR12302:SF3">
    <property type="entry name" value="SERINE_THREONINE-PROTEIN KINASE 31"/>
    <property type="match status" value="1"/>
</dbReference>
<keyword evidence="1" id="KW-0540">Nuclease</keyword>
<sequence>MFRALVAPHKKTPGMQIPGVFLCLFLSLSCVADCGHPAGTLLSVARVSDGDTLKLEDGRSVRVLGINAPELARGQAPAQPLGREARAAAQAFIQRAGGKVRLGFERERTDRYGRLLAHVYDSRGRSLAAELLQQGMGLQISVPPNVAQETCLLAFERRAQARGVGVWRNRYWNAYPAESLSVRDTGFRLLRGRVSRVDVNSSAWLELEGNLVVRIAQRDWAQFGFNKRDWLALKGQQIDVRGWIVARKASATGGGRQFKPLMLQLRSPAALQVNASR</sequence>
<keyword evidence="7" id="KW-1185">Reference proteome</keyword>
<name>A0A266QAU7_9GAMM</name>
<feature type="signal peptide" evidence="4">
    <location>
        <begin position="1"/>
        <end position="32"/>
    </location>
</feature>
<dbReference type="RefSeq" id="WP_094984534.1">
    <property type="nucleotide sequence ID" value="NZ_NHNI01000001.1"/>
</dbReference>